<dbReference type="Gene3D" id="3.30.70.2970">
    <property type="entry name" value="Protein of unknown function (DUF541), domain 2"/>
    <property type="match status" value="1"/>
</dbReference>
<organism evidence="1 2">
    <name type="scientific">Salipaludibacillus neizhouensis</name>
    <dbReference type="NCBI Taxonomy" id="885475"/>
    <lineage>
        <taxon>Bacteria</taxon>
        <taxon>Bacillati</taxon>
        <taxon>Bacillota</taxon>
        <taxon>Bacilli</taxon>
        <taxon>Bacillales</taxon>
        <taxon>Bacillaceae</taxon>
    </lineage>
</organism>
<keyword evidence="2" id="KW-1185">Reference proteome</keyword>
<accession>A0A3A9JZY5</accession>
<evidence type="ECO:0000313" key="2">
    <source>
        <dbReference type="Proteomes" id="UP000281498"/>
    </source>
</evidence>
<dbReference type="Pfam" id="PF04402">
    <property type="entry name" value="SIMPL"/>
    <property type="match status" value="1"/>
</dbReference>
<comment type="caution">
    <text evidence="1">The sequence shown here is derived from an EMBL/GenBank/DDBJ whole genome shotgun (WGS) entry which is preliminary data.</text>
</comment>
<evidence type="ECO:0008006" key="3">
    <source>
        <dbReference type="Google" id="ProtNLM"/>
    </source>
</evidence>
<protein>
    <recommendedName>
        <fullName evidence="3">SIMPL domain-containing protein</fullName>
    </recommendedName>
</protein>
<dbReference type="AlphaFoldDB" id="A0A3A9JZY5"/>
<evidence type="ECO:0000313" key="1">
    <source>
        <dbReference type="EMBL" id="RKL65719.1"/>
    </source>
</evidence>
<reference evidence="1 2" key="1">
    <citation type="submission" date="2017-10" db="EMBL/GenBank/DDBJ databases">
        <title>Bacillus sp. nov., a halophilic bacterium isolated from a Keqin Lake.</title>
        <authorList>
            <person name="Wang H."/>
        </authorList>
    </citation>
    <scope>NUCLEOTIDE SEQUENCE [LARGE SCALE GENOMIC DNA]</scope>
    <source>
        <strain evidence="1 2">KCTC 13187</strain>
    </source>
</reference>
<proteinExistence type="predicted"/>
<dbReference type="InterPro" id="IPR007497">
    <property type="entry name" value="SIMPL/DUF541"/>
</dbReference>
<dbReference type="InterPro" id="IPR052022">
    <property type="entry name" value="26kDa_periplasmic_antigen"/>
</dbReference>
<dbReference type="Gene3D" id="3.30.110.170">
    <property type="entry name" value="Protein of unknown function (DUF541), domain 1"/>
    <property type="match status" value="1"/>
</dbReference>
<dbReference type="OrthoDB" id="9785192at2"/>
<dbReference type="EMBL" id="PDOE01000012">
    <property type="protein sequence ID" value="RKL65719.1"/>
    <property type="molecule type" value="Genomic_DNA"/>
</dbReference>
<gene>
    <name evidence="1" type="ORF">CR203_18860</name>
</gene>
<name>A0A3A9JZY5_9BACI</name>
<dbReference type="Proteomes" id="UP000281498">
    <property type="component" value="Unassembled WGS sequence"/>
</dbReference>
<dbReference type="PANTHER" id="PTHR34387:SF1">
    <property type="entry name" value="PERIPLASMIC IMMUNOGENIC PROTEIN"/>
    <property type="match status" value="1"/>
</dbReference>
<dbReference type="PANTHER" id="PTHR34387">
    <property type="entry name" value="SLR1258 PROTEIN"/>
    <property type="match status" value="1"/>
</dbReference>
<sequence length="225" mass="24930">MEGGTNLVYNPYSEKVEQDFSRRMIVTGMSSLSVAPNTASIKLEVITENELLTQAQEENAYVMNRVIQSLLEVGVSRENIQTTAYHIHPMYDYVDGQQVFRAYQVRNGVTVMILNVGQAGTIIDIAVKNGVNSVSDIQFSVANSQQYYQKALSNALQAAVAKAQTMAATLQVTLDPIPIKITENFKEEPQTFSTFAALEISQTPIEPGKIVIEARVEAQFRYLEA</sequence>
<dbReference type="GO" id="GO:0006974">
    <property type="term" value="P:DNA damage response"/>
    <property type="evidence" value="ECO:0007669"/>
    <property type="project" value="TreeGrafter"/>
</dbReference>